<feature type="compositionally biased region" description="Acidic residues" evidence="1">
    <location>
        <begin position="157"/>
        <end position="172"/>
    </location>
</feature>
<feature type="signal peptide" evidence="2">
    <location>
        <begin position="1"/>
        <end position="19"/>
    </location>
</feature>
<dbReference type="WBParaSite" id="PDA_v2.g31466.t1">
    <property type="protein sequence ID" value="PDA_v2.g31466.t1"/>
    <property type="gene ID" value="PDA_v2.g31466"/>
</dbReference>
<reference evidence="4" key="1">
    <citation type="submission" date="2022-11" db="UniProtKB">
        <authorList>
            <consortium name="WormBaseParasite"/>
        </authorList>
    </citation>
    <scope>IDENTIFICATION</scope>
</reference>
<evidence type="ECO:0000256" key="2">
    <source>
        <dbReference type="SAM" id="SignalP"/>
    </source>
</evidence>
<keyword evidence="3" id="KW-1185">Reference proteome</keyword>
<sequence>MRWLFFSLFSLIFISNGFGKSSKLVQIACNRNPELSFCDDPIPIDPKPAKPNASKGNESKEIESILNLPTFEETLVKNSENETIPSAETTKKVKRKNRPTTTPSTIDEEEVNEGGEIVDGKTNIGGDPIPDDPILSHPAPSTRARSNNPKVKRPQKEDEEENTDNETDDEEDHLGSLLRLPKPPRKNSQSDTTTSLQTPGIELITPPDLPGNHPSAASTAAVTSKTKPPPKNSRVGFVNVYISQFCVDRRKEFLVKCRTANVSPKDIEFCKSYPIECQSDENGVVPLLAYCERFIHAYVRTCAPKTKRDRQGRQFCKAYDQFCVPPPTPADLLESNQALTRCEDIQPEARKVCNPFPPPHDRLNYLRCSQFIKFCSKYVDWQQ</sequence>
<feature type="compositionally biased region" description="Low complexity" evidence="1">
    <location>
        <begin position="215"/>
        <end position="226"/>
    </location>
</feature>
<keyword evidence="2" id="KW-0732">Signal</keyword>
<evidence type="ECO:0000256" key="1">
    <source>
        <dbReference type="SAM" id="MobiDB-lite"/>
    </source>
</evidence>
<evidence type="ECO:0000313" key="3">
    <source>
        <dbReference type="Proteomes" id="UP000887578"/>
    </source>
</evidence>
<organism evidence="3 4">
    <name type="scientific">Panagrolaimus davidi</name>
    <dbReference type="NCBI Taxonomy" id="227884"/>
    <lineage>
        <taxon>Eukaryota</taxon>
        <taxon>Metazoa</taxon>
        <taxon>Ecdysozoa</taxon>
        <taxon>Nematoda</taxon>
        <taxon>Chromadorea</taxon>
        <taxon>Rhabditida</taxon>
        <taxon>Tylenchina</taxon>
        <taxon>Panagrolaimomorpha</taxon>
        <taxon>Panagrolaimoidea</taxon>
        <taxon>Panagrolaimidae</taxon>
        <taxon>Panagrolaimus</taxon>
    </lineage>
</organism>
<protein>
    <submittedName>
        <fullName evidence="4">Uncharacterized protein</fullName>
    </submittedName>
</protein>
<dbReference type="Proteomes" id="UP000887578">
    <property type="component" value="Unplaced"/>
</dbReference>
<feature type="chain" id="PRO_5037781784" evidence="2">
    <location>
        <begin position="20"/>
        <end position="383"/>
    </location>
</feature>
<name>A0A914QIJ1_9BILA</name>
<feature type="region of interest" description="Disordered" evidence="1">
    <location>
        <begin position="77"/>
        <end position="230"/>
    </location>
</feature>
<feature type="compositionally biased region" description="Polar residues" evidence="1">
    <location>
        <begin position="77"/>
        <end position="88"/>
    </location>
</feature>
<accession>A0A914QIJ1</accession>
<feature type="compositionally biased region" description="Polar residues" evidence="1">
    <location>
        <begin position="186"/>
        <end position="198"/>
    </location>
</feature>
<evidence type="ECO:0000313" key="4">
    <source>
        <dbReference type="WBParaSite" id="PDA_v2.g31466.t1"/>
    </source>
</evidence>
<feature type="region of interest" description="Disordered" evidence="1">
    <location>
        <begin position="40"/>
        <end position="61"/>
    </location>
</feature>
<dbReference type="AlphaFoldDB" id="A0A914QIJ1"/>
<proteinExistence type="predicted"/>